<dbReference type="PANTHER" id="PTHR33099">
    <property type="entry name" value="FE2OG DIOXYGENASE DOMAIN-CONTAINING PROTEIN"/>
    <property type="match status" value="1"/>
</dbReference>
<dbReference type="AlphaFoldDB" id="A0A8K1FJT0"/>
<dbReference type="Proteomes" id="UP000794436">
    <property type="component" value="Unassembled WGS sequence"/>
</dbReference>
<keyword evidence="2" id="KW-1185">Reference proteome</keyword>
<evidence type="ECO:0000313" key="2">
    <source>
        <dbReference type="Proteomes" id="UP000794436"/>
    </source>
</evidence>
<evidence type="ECO:0008006" key="3">
    <source>
        <dbReference type="Google" id="ProtNLM"/>
    </source>
</evidence>
<evidence type="ECO:0000313" key="1">
    <source>
        <dbReference type="EMBL" id="TMW62132.1"/>
    </source>
</evidence>
<name>A0A8K1FJT0_PYTOL</name>
<protein>
    <recommendedName>
        <fullName evidence="3">Prolyl 4-hydroxylase alpha subunit Fe(2+) 2OG dioxygenase domain-containing protein</fullName>
    </recommendedName>
</protein>
<reference evidence="1" key="1">
    <citation type="submission" date="2019-03" db="EMBL/GenBank/DDBJ databases">
        <title>Long read genome sequence of the mycoparasitic Pythium oligandrum ATCC 38472 isolated from sugarbeet rhizosphere.</title>
        <authorList>
            <person name="Gaulin E."/>
        </authorList>
    </citation>
    <scope>NUCLEOTIDE SEQUENCE</scope>
    <source>
        <strain evidence="1">ATCC 38472_TT</strain>
    </source>
</reference>
<gene>
    <name evidence="1" type="ORF">Poli38472_009625</name>
</gene>
<dbReference type="PANTHER" id="PTHR33099:SF7">
    <property type="entry name" value="MYND-TYPE DOMAIN-CONTAINING PROTEIN"/>
    <property type="match status" value="1"/>
</dbReference>
<dbReference type="Gene3D" id="2.60.120.620">
    <property type="entry name" value="q2cbj1_9rhob like domain"/>
    <property type="match status" value="1"/>
</dbReference>
<dbReference type="EMBL" id="SPLM01000074">
    <property type="protein sequence ID" value="TMW62132.1"/>
    <property type="molecule type" value="Genomic_DNA"/>
</dbReference>
<proteinExistence type="predicted"/>
<accession>A0A8K1FJT0</accession>
<comment type="caution">
    <text evidence="1">The sequence shown here is derived from an EMBL/GenBank/DDBJ whole genome shotgun (WGS) entry which is preliminary data.</text>
</comment>
<dbReference type="OrthoDB" id="116233at2759"/>
<sequence length="767" mass="87705">MEGTALQRVSKALTAVKQPPTFFSSGVTSEAADPQLRVLDVGDVTLPLTAESARSLIKRGSPAPFGHAKKYYIKEYEQYTWEFPPSDFELRNPEWQAMVDDIALECVASMGVEGDASVRANLTKLLVYEKKGECVYHQEPPVKNPPFATLMIVLPTEYTGGELVVRPPGFDSKAREWTRDAGVGRVQYVAFYSDCFHKVQPIQDGYRLCLVYDLMVALNHEDVPSVDPEDPVFVELSSAIDAYFETPESKGYSHNLWKKKASSLWDKQPPGGLVIALDHKYVETSDFGWLKNKDRIVAQYLAQYCARHQASYGLYLCGMTFTCKIDPNYRVEEDEHENEVELKTWHRSPHDGAKSIGVPKGLKNFSPDFNSEVAPIRRLARPRIRFDDGYTYETHRFADEEERVNVYDGSVLALVPLESELKLYEETGAQCCIAPMVSLAESENPHLDKFVRTIFNGNRYEWSTASFDFRMAVDFFRDHYPEDLDLHIALAKSTQFVEFQPKIRDLIPEDQWEAFTTRLIEAVLANINKNYRAMVNLICSLLDGETDPKRIQLVFDTVAIETHKTEEKTDRSVYTAALLKNDIRRDVSNEELIRMLKLALHAPSMDTMRKCLVFSTISVPNVIIPAFFEFVESLESPTDYECVVICARALRKEVKSHMQNETVWAVDGLDTPCDLNEKWFVCKECTVLHNFLQSEHEQELQMRITGVRRRHLELFIKKNASKQLSYRVEKSGRPHLFVITKLQTNTARHATTKEMLKKLKTLIPAKN</sequence>
<organism evidence="1 2">
    <name type="scientific">Pythium oligandrum</name>
    <name type="common">Mycoparasitic fungus</name>
    <dbReference type="NCBI Taxonomy" id="41045"/>
    <lineage>
        <taxon>Eukaryota</taxon>
        <taxon>Sar</taxon>
        <taxon>Stramenopiles</taxon>
        <taxon>Oomycota</taxon>
        <taxon>Peronosporomycetes</taxon>
        <taxon>Pythiales</taxon>
        <taxon>Pythiaceae</taxon>
        <taxon>Pythium</taxon>
    </lineage>
</organism>